<evidence type="ECO:0000313" key="1">
    <source>
        <dbReference type="EMBL" id="PIR88747.1"/>
    </source>
</evidence>
<dbReference type="Proteomes" id="UP000229615">
    <property type="component" value="Unassembled WGS sequence"/>
</dbReference>
<accession>A0A2H0UQS8</accession>
<dbReference type="AlphaFoldDB" id="A0A2H0UQS8"/>
<proteinExistence type="predicted"/>
<name>A0A2H0UQS8_9BACT</name>
<protein>
    <submittedName>
        <fullName evidence="1">Uncharacterized protein</fullName>
    </submittedName>
</protein>
<gene>
    <name evidence="1" type="ORF">COU09_00580</name>
</gene>
<organism evidence="1 2">
    <name type="scientific">Candidatus Harrisonbacteria bacterium CG10_big_fil_rev_8_21_14_0_10_44_23</name>
    <dbReference type="NCBI Taxonomy" id="1974585"/>
    <lineage>
        <taxon>Bacteria</taxon>
        <taxon>Candidatus Harrisoniibacteriota</taxon>
    </lineage>
</organism>
<feature type="non-terminal residue" evidence="1">
    <location>
        <position position="234"/>
    </location>
</feature>
<dbReference type="EMBL" id="PFBB01000006">
    <property type="protein sequence ID" value="PIR88747.1"/>
    <property type="molecule type" value="Genomic_DNA"/>
</dbReference>
<evidence type="ECO:0000313" key="2">
    <source>
        <dbReference type="Proteomes" id="UP000229615"/>
    </source>
</evidence>
<reference evidence="2" key="1">
    <citation type="submission" date="2017-09" db="EMBL/GenBank/DDBJ databases">
        <title>Depth-based differentiation of microbial function through sediment-hosted aquifers and enrichment of novel symbionts in the deep terrestrial subsurface.</title>
        <authorList>
            <person name="Probst A.J."/>
            <person name="Ladd B."/>
            <person name="Jarett J.K."/>
            <person name="Geller-Mcgrath D.E."/>
            <person name="Sieber C.M.K."/>
            <person name="Emerson J.B."/>
            <person name="Anantharaman K."/>
            <person name="Thomas B.C."/>
            <person name="Malmstrom R."/>
            <person name="Stieglmeier M."/>
            <person name="Klingl A."/>
            <person name="Woyke T."/>
            <person name="Ryan C.M."/>
            <person name="Banfield J.F."/>
        </authorList>
    </citation>
    <scope>NUCLEOTIDE SEQUENCE [LARGE SCALE GENOMIC DNA]</scope>
</reference>
<sequence>METKLDRKWIDEYKRRASFSTLTFLKVNTRYLKSQEDDFISEKINNPKLIYHRLSDFDFKEWRNRLEELLERILKEEKNELVKEAYKGRIEERLETLALLEATHKGDDPKFMCLSEKLFGSLDEDVLAQSLFNVRENIKRRLRSKNKKVRSETENFIKYLETEFSVTPRNIFPHSHDQEKIRNGKKSHLGPEDIKREVEAAFDKLGIKNDWKAVVGDYLNISVNYAEKELRIPR</sequence>
<comment type="caution">
    <text evidence="1">The sequence shown here is derived from an EMBL/GenBank/DDBJ whole genome shotgun (WGS) entry which is preliminary data.</text>
</comment>